<evidence type="ECO:0000313" key="12">
    <source>
        <dbReference type="EMBL" id="ETN41563.1"/>
    </source>
</evidence>
<name>W2S0J7_CYPE1</name>
<comment type="subunit">
    <text evidence="11">Component of the ubiquinol-cytochrome c oxidoreductase (cytochrome b-c1 complex, complex III, CIII), a multisubunit enzyme composed of 3 respiratory subunits cytochrome b, cytochrome c1 and Rieske protein, 2 core protein subunits, and additional low-molecular weight protein subunits. The complex exists as an obligatory dimer and forms supercomplexes (SCs) in the inner mitochondrial membrane with cytochrome c oxidase (complex IV, CIV).</text>
</comment>
<dbReference type="VEuPathDB" id="FungiDB:HMPREF1541_03499"/>
<evidence type="ECO:0000313" key="13">
    <source>
        <dbReference type="Proteomes" id="UP000030752"/>
    </source>
</evidence>
<proteinExistence type="inferred from homology"/>
<dbReference type="InterPro" id="IPR004205">
    <property type="entry name" value="Cyt_bc1_su8"/>
</dbReference>
<evidence type="ECO:0000256" key="8">
    <source>
        <dbReference type="ARBA" id="ARBA00022989"/>
    </source>
</evidence>
<evidence type="ECO:0000256" key="5">
    <source>
        <dbReference type="ARBA" id="ARBA00022692"/>
    </source>
</evidence>
<dbReference type="Pfam" id="PF02939">
    <property type="entry name" value="UcrQ"/>
    <property type="match status" value="1"/>
</dbReference>
<keyword evidence="8" id="KW-1133">Transmembrane helix</keyword>
<dbReference type="OrthoDB" id="6683853at2759"/>
<evidence type="ECO:0000256" key="2">
    <source>
        <dbReference type="ARBA" id="ARBA00007668"/>
    </source>
</evidence>
<dbReference type="GeneID" id="19970838"/>
<organism evidence="12 13">
    <name type="scientific">Cyphellophora europaea (strain CBS 101466)</name>
    <name type="common">Phialophora europaea</name>
    <dbReference type="NCBI Taxonomy" id="1220924"/>
    <lineage>
        <taxon>Eukaryota</taxon>
        <taxon>Fungi</taxon>
        <taxon>Dikarya</taxon>
        <taxon>Ascomycota</taxon>
        <taxon>Pezizomycotina</taxon>
        <taxon>Eurotiomycetes</taxon>
        <taxon>Chaetothyriomycetidae</taxon>
        <taxon>Chaetothyriales</taxon>
        <taxon>Cyphellophoraceae</taxon>
        <taxon>Cyphellophora</taxon>
    </lineage>
</organism>
<dbReference type="eggNOG" id="KOG4116">
    <property type="taxonomic scope" value="Eukaryota"/>
</dbReference>
<comment type="function">
    <text evidence="11">Component of the ubiquinol-cytochrome c oxidoreductase, a multisubunit transmembrane complex that is part of the mitochondrial electron transport chain which drives oxidative phosphorylation. The complex plays an important role in the uptake of multiple carbon sources present in different host niches.</text>
</comment>
<dbReference type="InParanoid" id="W2S0J7"/>
<reference evidence="12 13" key="1">
    <citation type="submission" date="2013-03" db="EMBL/GenBank/DDBJ databases">
        <title>The Genome Sequence of Phialophora europaea CBS 101466.</title>
        <authorList>
            <consortium name="The Broad Institute Genomics Platform"/>
            <person name="Cuomo C."/>
            <person name="de Hoog S."/>
            <person name="Gorbushina A."/>
            <person name="Walker B."/>
            <person name="Young S.K."/>
            <person name="Zeng Q."/>
            <person name="Gargeya S."/>
            <person name="Fitzgerald M."/>
            <person name="Haas B."/>
            <person name="Abouelleil A."/>
            <person name="Allen A.W."/>
            <person name="Alvarado L."/>
            <person name="Arachchi H.M."/>
            <person name="Berlin A.M."/>
            <person name="Chapman S.B."/>
            <person name="Gainer-Dewar J."/>
            <person name="Goldberg J."/>
            <person name="Griggs A."/>
            <person name="Gujja S."/>
            <person name="Hansen M."/>
            <person name="Howarth C."/>
            <person name="Imamovic A."/>
            <person name="Ireland A."/>
            <person name="Larimer J."/>
            <person name="McCowan C."/>
            <person name="Murphy C."/>
            <person name="Pearson M."/>
            <person name="Poon T.W."/>
            <person name="Priest M."/>
            <person name="Roberts A."/>
            <person name="Saif S."/>
            <person name="Shea T."/>
            <person name="Sisk P."/>
            <person name="Sykes S."/>
            <person name="Wortman J."/>
            <person name="Nusbaum C."/>
            <person name="Birren B."/>
        </authorList>
    </citation>
    <scope>NUCLEOTIDE SEQUENCE [LARGE SCALE GENOMIC DNA]</scope>
    <source>
        <strain evidence="12 13">CBS 101466</strain>
    </source>
</reference>
<dbReference type="GO" id="GO:0006122">
    <property type="term" value="P:mitochondrial electron transport, ubiquinol to cytochrome c"/>
    <property type="evidence" value="ECO:0007669"/>
    <property type="project" value="UniProtKB-UniRule"/>
</dbReference>
<dbReference type="FunCoup" id="W2S0J7">
    <property type="interactions" value="70"/>
</dbReference>
<dbReference type="Proteomes" id="UP000030752">
    <property type="component" value="Unassembled WGS sequence"/>
</dbReference>
<dbReference type="SUPFAM" id="SSF81508">
    <property type="entry name" value="Ubiquinone-binding protein QP-C of cytochrome bc1 complex (Ubiquinol-cytochrome c reductase)"/>
    <property type="match status" value="1"/>
</dbReference>
<comment type="similarity">
    <text evidence="2 11">Belongs to the UQCRQ/QCR8 family.</text>
</comment>
<evidence type="ECO:0000256" key="9">
    <source>
        <dbReference type="ARBA" id="ARBA00023128"/>
    </source>
</evidence>
<keyword evidence="5" id="KW-0812">Transmembrane</keyword>
<accession>W2S0J7</accession>
<evidence type="ECO:0000256" key="10">
    <source>
        <dbReference type="ARBA" id="ARBA00023136"/>
    </source>
</evidence>
<comment type="subcellular location">
    <subcellularLocation>
        <location evidence="1 11">Mitochondrion inner membrane</location>
        <topology evidence="1 11">Single-pass membrane protein</topology>
    </subcellularLocation>
</comment>
<evidence type="ECO:0000256" key="3">
    <source>
        <dbReference type="ARBA" id="ARBA00022448"/>
    </source>
</evidence>
<keyword evidence="3 11" id="KW-0813">Transport</keyword>
<evidence type="ECO:0000256" key="1">
    <source>
        <dbReference type="ARBA" id="ARBA00004434"/>
    </source>
</evidence>
<keyword evidence="10" id="KW-0472">Membrane</keyword>
<keyword evidence="4 11" id="KW-0679">Respiratory chain</keyword>
<dbReference type="FunFam" id="1.20.5.210:FF:000001">
    <property type="entry name" value="Cytochrome b-c1 complex subunit 8"/>
    <property type="match status" value="1"/>
</dbReference>
<gene>
    <name evidence="12" type="ORF">HMPREF1541_03499</name>
</gene>
<keyword evidence="9 11" id="KW-0496">Mitochondrion</keyword>
<dbReference type="EMBL" id="KB822719">
    <property type="protein sequence ID" value="ETN41563.1"/>
    <property type="molecule type" value="Genomic_DNA"/>
</dbReference>
<keyword evidence="13" id="KW-1185">Reference proteome</keyword>
<dbReference type="GO" id="GO:0005743">
    <property type="term" value="C:mitochondrial inner membrane"/>
    <property type="evidence" value="ECO:0007669"/>
    <property type="project" value="UniProtKB-SubCell"/>
</dbReference>
<evidence type="ECO:0000256" key="7">
    <source>
        <dbReference type="ARBA" id="ARBA00022982"/>
    </source>
</evidence>
<dbReference type="Gene3D" id="1.20.5.210">
    <property type="entry name" value="Cytochrome b-c1 complex subunit 8"/>
    <property type="match status" value="1"/>
</dbReference>
<dbReference type="STRING" id="1220924.W2S0J7"/>
<evidence type="ECO:0000256" key="11">
    <source>
        <dbReference type="RuleBase" id="RU368118"/>
    </source>
</evidence>
<sequence length="89" mass="9805">MPVLCPGHPQLPSQRGIITYRLSANRLNPLAGTAHAAVFNTFRRCAGQVWYVVPPFVVAYLTMKWAEERNDMLNSKAGRALYGDEGEGG</sequence>
<evidence type="ECO:0000256" key="6">
    <source>
        <dbReference type="ARBA" id="ARBA00022792"/>
    </source>
</evidence>
<keyword evidence="6 11" id="KW-0999">Mitochondrion inner membrane</keyword>
<dbReference type="PANTHER" id="PTHR12119:SF2">
    <property type="entry name" value="CYTOCHROME B-C1 COMPLEX SUBUNIT 8"/>
    <property type="match status" value="1"/>
</dbReference>
<dbReference type="HOGENOM" id="CLU_156007_1_0_1"/>
<dbReference type="RefSeq" id="XP_008716072.1">
    <property type="nucleotide sequence ID" value="XM_008717850.1"/>
</dbReference>
<dbReference type="GO" id="GO:0045275">
    <property type="term" value="C:respiratory chain complex III"/>
    <property type="evidence" value="ECO:0007669"/>
    <property type="project" value="UniProtKB-UniRule"/>
</dbReference>
<dbReference type="PANTHER" id="PTHR12119">
    <property type="entry name" value="UBIQUINOL-CYTOCHROME C REDUCTASE COMPLEX UBIQUINONE-BINDING PROTEIN QP-C"/>
    <property type="match status" value="1"/>
</dbReference>
<evidence type="ECO:0000256" key="4">
    <source>
        <dbReference type="ARBA" id="ARBA00022660"/>
    </source>
</evidence>
<dbReference type="InterPro" id="IPR036642">
    <property type="entry name" value="Cyt_bc1_su8_sf"/>
</dbReference>
<protein>
    <recommendedName>
        <fullName evidence="11">Cytochrome b-c1 complex subunit 8</fullName>
    </recommendedName>
    <alternativeName>
        <fullName evidence="11">Complex III subunit 8</fullName>
    </alternativeName>
</protein>
<dbReference type="AlphaFoldDB" id="W2S0J7"/>
<keyword evidence="7 11" id="KW-0249">Electron transport</keyword>